<gene>
    <name evidence="3" type="primary">LOC127150478</name>
</gene>
<proteinExistence type="predicted"/>
<sequence length="128" mass="14804">MLIYLENLCCCCSNLVEAVEDLGQSSHKHILDNFVWIIAIVSLPGRILAALRRGRQLQQFFQFLEIEFDNVLLERKELQKQFQAALKEHKMMELMLDELEMIHEKATNKIALLESETKSIMLLSEGIA</sequence>
<evidence type="ECO:0000313" key="3">
    <source>
        <dbReference type="RefSeq" id="XP_050944237.1"/>
    </source>
</evidence>
<dbReference type="Proteomes" id="UP001652600">
    <property type="component" value="Chromosome 8"/>
</dbReference>
<dbReference type="RefSeq" id="XP_050944237.1">
    <property type="nucleotide sequence ID" value="XM_051088280.1"/>
</dbReference>
<protein>
    <submittedName>
        <fullName evidence="3">Uncharacterized protein LOC127150478</fullName>
    </submittedName>
</protein>
<evidence type="ECO:0000313" key="2">
    <source>
        <dbReference type="Proteomes" id="UP001652600"/>
    </source>
</evidence>
<accession>A0ABM3L2I4</accession>
<keyword evidence="2" id="KW-1185">Reference proteome</keyword>
<organism evidence="2 3">
    <name type="scientific">Cucumis melo</name>
    <name type="common">Muskmelon</name>
    <dbReference type="NCBI Taxonomy" id="3656"/>
    <lineage>
        <taxon>Eukaryota</taxon>
        <taxon>Viridiplantae</taxon>
        <taxon>Streptophyta</taxon>
        <taxon>Embryophyta</taxon>
        <taxon>Tracheophyta</taxon>
        <taxon>Spermatophyta</taxon>
        <taxon>Magnoliopsida</taxon>
        <taxon>eudicotyledons</taxon>
        <taxon>Gunneridae</taxon>
        <taxon>Pentapetalae</taxon>
        <taxon>rosids</taxon>
        <taxon>fabids</taxon>
        <taxon>Cucurbitales</taxon>
        <taxon>Cucurbitaceae</taxon>
        <taxon>Benincaseae</taxon>
        <taxon>Cucumis</taxon>
    </lineage>
</organism>
<dbReference type="PANTHER" id="PTHR36073">
    <property type="match status" value="1"/>
</dbReference>
<keyword evidence="1" id="KW-0175">Coiled coil</keyword>
<reference evidence="3" key="1">
    <citation type="submission" date="2025-08" db="UniProtKB">
        <authorList>
            <consortium name="RefSeq"/>
        </authorList>
    </citation>
    <scope>IDENTIFICATION</scope>
    <source>
        <tissue evidence="3">Stem</tissue>
    </source>
</reference>
<dbReference type="PANTHER" id="PTHR36073:SF1">
    <property type="entry name" value="OS01G0962100 PROTEIN"/>
    <property type="match status" value="1"/>
</dbReference>
<name>A0ABM3L2I4_CUCME</name>
<feature type="coiled-coil region" evidence="1">
    <location>
        <begin position="61"/>
        <end position="116"/>
    </location>
</feature>
<dbReference type="GeneID" id="127150478"/>
<evidence type="ECO:0000256" key="1">
    <source>
        <dbReference type="SAM" id="Coils"/>
    </source>
</evidence>